<evidence type="ECO:0000256" key="5">
    <source>
        <dbReference type="ARBA" id="ARBA00022741"/>
    </source>
</evidence>
<evidence type="ECO:0000259" key="10">
    <source>
        <dbReference type="PROSITE" id="PS50113"/>
    </source>
</evidence>
<dbReference type="PANTHER" id="PTHR41523:SF8">
    <property type="entry name" value="ETHYLENE RESPONSE SENSOR PROTEIN"/>
    <property type="match status" value="1"/>
</dbReference>
<feature type="domain" description="PAC" evidence="10">
    <location>
        <begin position="229"/>
        <end position="281"/>
    </location>
</feature>
<dbReference type="Pfam" id="PF08447">
    <property type="entry name" value="PAS_3"/>
    <property type="match status" value="1"/>
</dbReference>
<dbReference type="InterPro" id="IPR000700">
    <property type="entry name" value="PAS-assoc_C"/>
</dbReference>
<dbReference type="Gene3D" id="2.10.70.100">
    <property type="match status" value="1"/>
</dbReference>
<comment type="catalytic activity">
    <reaction evidence="1">
        <text>ATP + protein L-histidine = ADP + protein N-phospho-L-histidine.</text>
        <dbReference type="EC" id="2.7.13.3"/>
    </reaction>
</comment>
<keyword evidence="8" id="KW-0843">Virulence</keyword>
<evidence type="ECO:0000256" key="1">
    <source>
        <dbReference type="ARBA" id="ARBA00000085"/>
    </source>
</evidence>
<dbReference type="InterPro" id="IPR011495">
    <property type="entry name" value="Sig_transdc_His_kin_sub2_dim/P"/>
</dbReference>
<evidence type="ECO:0000256" key="8">
    <source>
        <dbReference type="ARBA" id="ARBA00023026"/>
    </source>
</evidence>
<dbReference type="EMBL" id="WUPT01000002">
    <property type="protein sequence ID" value="MXQ08103.1"/>
    <property type="molecule type" value="Genomic_DNA"/>
</dbReference>
<dbReference type="PROSITE" id="PS50112">
    <property type="entry name" value="PAS"/>
    <property type="match status" value="1"/>
</dbReference>
<accession>A0A7C9IQT2</accession>
<keyword evidence="12" id="KW-1185">Reference proteome</keyword>
<evidence type="ECO:0000256" key="4">
    <source>
        <dbReference type="ARBA" id="ARBA00022679"/>
    </source>
</evidence>
<dbReference type="EC" id="2.7.13.3" evidence="2"/>
<dbReference type="SUPFAM" id="SSF55874">
    <property type="entry name" value="ATPase domain of HSP90 chaperone/DNA topoisomerase II/histidine kinase"/>
    <property type="match status" value="1"/>
</dbReference>
<sequence>MDVSVSWASANAAENVLRLAGKALETAPFAALIFEPNQNLTLLWRNPAHVEMTATPDLDIAGRGMFEAFPPTDEEGGDAAMDAIRSTVRAILETGAPVSIGPYRYDLVNEAGDYEERYWKIQMSPIVEEGETVAILQIARDVTDRVLSEELSSAEKRSAVATTAVSYFTFDPSSGRFDRSEAVDEMFGFAPGEAGDLAGPFFERVDPEDLPAVYAEVDRVFAAPRGEIAAFDYRVNRPDGTERFLRIRGEVVIDPHDRRRKLVGTFADFTDIERQRRQLDRENQMKTALVEEANHRIKNSLMLSLAMINVERRSLVKQGDDASLEDLVGVLNGIAERIEAVSAVHGLMQMTASDLQVSLNQLIRQLVDHTLRSVAIGTDRLIPDLGDREVFVGSQPAVSLGLIINEMLTNALKYGFHPDSSEPIHVRLRIVEDLLTLEVSNTVLDPGSIRRIPSTGIGSRLVAQMAENLGATISTDEGETYLSKLEIDLASIE</sequence>
<dbReference type="Gene3D" id="3.30.565.10">
    <property type="entry name" value="Histidine kinase-like ATPase, C-terminal domain"/>
    <property type="match status" value="1"/>
</dbReference>
<evidence type="ECO:0000256" key="2">
    <source>
        <dbReference type="ARBA" id="ARBA00012438"/>
    </source>
</evidence>
<dbReference type="GO" id="GO:0004673">
    <property type="term" value="F:protein histidine kinase activity"/>
    <property type="evidence" value="ECO:0007669"/>
    <property type="project" value="UniProtKB-EC"/>
</dbReference>
<evidence type="ECO:0000259" key="9">
    <source>
        <dbReference type="PROSITE" id="PS50112"/>
    </source>
</evidence>
<dbReference type="CDD" id="cd16936">
    <property type="entry name" value="HATPase_RsbW-like"/>
    <property type="match status" value="1"/>
</dbReference>
<dbReference type="InterPro" id="IPR036890">
    <property type="entry name" value="HATPase_C_sf"/>
</dbReference>
<reference evidence="11 12" key="1">
    <citation type="submission" date="2019-12" db="EMBL/GenBank/DDBJ databases">
        <authorList>
            <person name="Lee S.D."/>
        </authorList>
    </citation>
    <scope>NUCLEOTIDE SEQUENCE [LARGE SCALE GENOMIC DNA]</scope>
    <source>
        <strain evidence="11 12">GH1-50</strain>
    </source>
</reference>
<dbReference type="InterPro" id="IPR013655">
    <property type="entry name" value="PAS_fold_3"/>
</dbReference>
<dbReference type="Gene3D" id="3.30.450.20">
    <property type="entry name" value="PAS domain"/>
    <property type="match status" value="2"/>
</dbReference>
<dbReference type="Proteomes" id="UP000480350">
    <property type="component" value="Unassembled WGS sequence"/>
</dbReference>
<dbReference type="PROSITE" id="PS50113">
    <property type="entry name" value="PAC"/>
    <property type="match status" value="1"/>
</dbReference>
<evidence type="ECO:0000256" key="3">
    <source>
        <dbReference type="ARBA" id="ARBA00022553"/>
    </source>
</evidence>
<dbReference type="Pfam" id="PF08448">
    <property type="entry name" value="PAS_4"/>
    <property type="match status" value="1"/>
</dbReference>
<dbReference type="InterPro" id="IPR000014">
    <property type="entry name" value="PAS"/>
</dbReference>
<dbReference type="CDD" id="cd00130">
    <property type="entry name" value="PAS"/>
    <property type="match status" value="1"/>
</dbReference>
<keyword evidence="4" id="KW-0808">Transferase</keyword>
<keyword evidence="6" id="KW-0418">Kinase</keyword>
<feature type="domain" description="PAS" evidence="9">
    <location>
        <begin position="152"/>
        <end position="224"/>
    </location>
</feature>
<dbReference type="AlphaFoldDB" id="A0A7C9IQT2"/>
<gene>
    <name evidence="11" type="ORF">GQ651_09640</name>
</gene>
<protein>
    <recommendedName>
        <fullName evidence="2">histidine kinase</fullName>
        <ecNumber evidence="2">2.7.13.3</ecNumber>
    </recommendedName>
</protein>
<evidence type="ECO:0000256" key="7">
    <source>
        <dbReference type="ARBA" id="ARBA00022840"/>
    </source>
</evidence>
<reference evidence="11 12" key="2">
    <citation type="submission" date="2020-03" db="EMBL/GenBank/DDBJ databases">
        <title>Kangsaoukella pontilimi gen. nov., sp. nov., a new member of the family Rhodobacteraceae isolated from a tidal mudflat.</title>
        <authorList>
            <person name="Kim I.S."/>
        </authorList>
    </citation>
    <scope>NUCLEOTIDE SEQUENCE [LARGE SCALE GENOMIC DNA]</scope>
    <source>
        <strain evidence="11 12">GH1-50</strain>
    </source>
</reference>
<keyword evidence="7" id="KW-0067">ATP-binding</keyword>
<keyword evidence="5" id="KW-0547">Nucleotide-binding</keyword>
<dbReference type="InterPro" id="IPR035965">
    <property type="entry name" value="PAS-like_dom_sf"/>
</dbReference>
<evidence type="ECO:0000313" key="12">
    <source>
        <dbReference type="Proteomes" id="UP000480350"/>
    </source>
</evidence>
<dbReference type="InterPro" id="IPR013656">
    <property type="entry name" value="PAS_4"/>
</dbReference>
<evidence type="ECO:0000313" key="11">
    <source>
        <dbReference type="EMBL" id="MXQ08103.1"/>
    </source>
</evidence>
<dbReference type="Pfam" id="PF07568">
    <property type="entry name" value="HisKA_2"/>
    <property type="match status" value="1"/>
</dbReference>
<comment type="caution">
    <text evidence="11">The sequence shown here is derived from an EMBL/GenBank/DDBJ whole genome shotgun (WGS) entry which is preliminary data.</text>
</comment>
<proteinExistence type="predicted"/>
<keyword evidence="3" id="KW-0597">Phosphoprotein</keyword>
<dbReference type="GO" id="GO:0005524">
    <property type="term" value="F:ATP binding"/>
    <property type="evidence" value="ECO:0007669"/>
    <property type="project" value="UniProtKB-KW"/>
</dbReference>
<dbReference type="SUPFAM" id="SSF55785">
    <property type="entry name" value="PYP-like sensor domain (PAS domain)"/>
    <property type="match status" value="2"/>
</dbReference>
<dbReference type="NCBIfam" id="TIGR00229">
    <property type="entry name" value="sensory_box"/>
    <property type="match status" value="1"/>
</dbReference>
<dbReference type="PANTHER" id="PTHR41523">
    <property type="entry name" value="TWO-COMPONENT SYSTEM SENSOR PROTEIN"/>
    <property type="match status" value="1"/>
</dbReference>
<organism evidence="11 12">
    <name type="scientific">Kangsaoukella pontilimi</name>
    <dbReference type="NCBI Taxonomy" id="2691042"/>
    <lineage>
        <taxon>Bacteria</taxon>
        <taxon>Pseudomonadati</taxon>
        <taxon>Pseudomonadota</taxon>
        <taxon>Alphaproteobacteria</taxon>
        <taxon>Rhodobacterales</taxon>
        <taxon>Paracoccaceae</taxon>
        <taxon>Kangsaoukella</taxon>
    </lineage>
</organism>
<evidence type="ECO:0000256" key="6">
    <source>
        <dbReference type="ARBA" id="ARBA00022777"/>
    </source>
</evidence>
<name>A0A7C9IQT2_9RHOB</name>